<dbReference type="Pfam" id="PF04140">
    <property type="entry name" value="ICMT"/>
    <property type="match status" value="1"/>
</dbReference>
<comment type="caution">
    <text evidence="5">Lacks conserved residue(s) required for the propagation of feature annotation.</text>
</comment>
<dbReference type="EMBL" id="CAJVPV010004322">
    <property type="protein sequence ID" value="CAG8571113.1"/>
    <property type="molecule type" value="Genomic_DNA"/>
</dbReference>
<dbReference type="GO" id="GO:0032259">
    <property type="term" value="P:methylation"/>
    <property type="evidence" value="ECO:0007669"/>
    <property type="project" value="UniProtKB-KW"/>
</dbReference>
<keyword evidence="4 5" id="KW-0472">Membrane</keyword>
<evidence type="ECO:0000256" key="1">
    <source>
        <dbReference type="ARBA" id="ARBA00004141"/>
    </source>
</evidence>
<dbReference type="OrthoDB" id="422086at2759"/>
<evidence type="ECO:0000256" key="3">
    <source>
        <dbReference type="ARBA" id="ARBA00022989"/>
    </source>
</evidence>
<organism evidence="6 7">
    <name type="scientific">Acaulospora morrowiae</name>
    <dbReference type="NCBI Taxonomy" id="94023"/>
    <lineage>
        <taxon>Eukaryota</taxon>
        <taxon>Fungi</taxon>
        <taxon>Fungi incertae sedis</taxon>
        <taxon>Mucoromycota</taxon>
        <taxon>Glomeromycotina</taxon>
        <taxon>Glomeromycetes</taxon>
        <taxon>Diversisporales</taxon>
        <taxon>Acaulosporaceae</taxon>
        <taxon>Acaulospora</taxon>
    </lineage>
</organism>
<name>A0A9N9G1P8_9GLOM</name>
<keyword evidence="5" id="KW-0489">Methyltransferase</keyword>
<keyword evidence="5" id="KW-0256">Endoplasmic reticulum</keyword>
<dbReference type="InterPro" id="IPR007269">
    <property type="entry name" value="ICMT_MeTrfase"/>
</dbReference>
<keyword evidence="2 5" id="KW-0812">Transmembrane</keyword>
<comment type="subcellular location">
    <subcellularLocation>
        <location evidence="5">Endoplasmic reticulum membrane</location>
        <topology evidence="5">Multi-pass membrane protein</topology>
    </subcellularLocation>
    <subcellularLocation>
        <location evidence="1">Membrane</location>
        <topology evidence="1">Multi-pass membrane protein</topology>
    </subcellularLocation>
</comment>
<evidence type="ECO:0000256" key="2">
    <source>
        <dbReference type="ARBA" id="ARBA00022692"/>
    </source>
</evidence>
<protein>
    <recommendedName>
        <fullName evidence="5">Protein-S-isoprenylcysteine O-methyltransferase</fullName>
        <ecNumber evidence="5">2.1.1.100</ecNumber>
    </recommendedName>
</protein>
<dbReference type="AlphaFoldDB" id="A0A9N9G1P8"/>
<evidence type="ECO:0000256" key="5">
    <source>
        <dbReference type="RuleBase" id="RU362022"/>
    </source>
</evidence>
<comment type="catalytic activity">
    <reaction evidence="5">
        <text>[protein]-C-terminal S-[(2E,6E)-farnesyl]-L-cysteine + S-adenosyl-L-methionine = [protein]-C-terminal S-[(2E,6E)-farnesyl]-L-cysteine methyl ester + S-adenosyl-L-homocysteine</text>
        <dbReference type="Rhea" id="RHEA:21672"/>
        <dbReference type="Rhea" id="RHEA-COMP:12125"/>
        <dbReference type="Rhea" id="RHEA-COMP:12126"/>
        <dbReference type="ChEBI" id="CHEBI:57856"/>
        <dbReference type="ChEBI" id="CHEBI:59789"/>
        <dbReference type="ChEBI" id="CHEBI:90510"/>
        <dbReference type="ChEBI" id="CHEBI:90511"/>
        <dbReference type="EC" id="2.1.1.100"/>
    </reaction>
</comment>
<evidence type="ECO:0000256" key="4">
    <source>
        <dbReference type="ARBA" id="ARBA00023136"/>
    </source>
</evidence>
<sequence length="136" mass="16296">MYQQDNGNTTYLNNENMNRLSEWTVGYSLVTFVSILGTILRLWCFAVLDEFFTFDITIKKNHKLITNGPYKYLIHPSYTGLLLWVPYEAYILHQLRPFVSLHAPPVYKEEALLRNHFRKEWDEYSKARKRFIPFII</sequence>
<keyword evidence="7" id="KW-1185">Reference proteome</keyword>
<dbReference type="PANTHER" id="PTHR12714">
    <property type="entry name" value="PROTEIN-S ISOPRENYLCYSTEINE O-METHYLTRANSFERASE"/>
    <property type="match status" value="1"/>
</dbReference>
<keyword evidence="5" id="KW-0949">S-adenosyl-L-methionine</keyword>
<evidence type="ECO:0000313" key="6">
    <source>
        <dbReference type="EMBL" id="CAG8571113.1"/>
    </source>
</evidence>
<dbReference type="Gene3D" id="1.20.120.1630">
    <property type="match status" value="1"/>
</dbReference>
<reference evidence="6" key="1">
    <citation type="submission" date="2021-06" db="EMBL/GenBank/DDBJ databases">
        <authorList>
            <person name="Kallberg Y."/>
            <person name="Tangrot J."/>
            <person name="Rosling A."/>
        </authorList>
    </citation>
    <scope>NUCLEOTIDE SEQUENCE</scope>
    <source>
        <strain evidence="6">CL551</strain>
    </source>
</reference>
<dbReference type="PANTHER" id="PTHR12714:SF9">
    <property type="entry name" value="PROTEIN-S-ISOPRENYLCYSTEINE O-METHYLTRANSFERASE"/>
    <property type="match status" value="1"/>
</dbReference>
<dbReference type="GO" id="GO:0004671">
    <property type="term" value="F:protein C-terminal S-isoprenylcysteine carboxyl O-methyltransferase activity"/>
    <property type="evidence" value="ECO:0007669"/>
    <property type="project" value="UniProtKB-EC"/>
</dbReference>
<evidence type="ECO:0000313" key="7">
    <source>
        <dbReference type="Proteomes" id="UP000789342"/>
    </source>
</evidence>
<feature type="transmembrane region" description="Helical" evidence="5">
    <location>
        <begin position="25"/>
        <end position="48"/>
    </location>
</feature>
<dbReference type="Proteomes" id="UP000789342">
    <property type="component" value="Unassembled WGS sequence"/>
</dbReference>
<gene>
    <name evidence="6" type="ORF">AMORRO_LOCUS6473</name>
</gene>
<accession>A0A9N9G1P8</accession>
<comment type="caution">
    <text evidence="6">The sequence shown here is derived from an EMBL/GenBank/DDBJ whole genome shotgun (WGS) entry which is preliminary data.</text>
</comment>
<proteinExistence type="inferred from homology"/>
<comment type="similarity">
    <text evidence="5">Belongs to the class VI-like SAM-binding methyltransferase superfamily. Isoprenylcysteine carboxyl methyltransferase family.</text>
</comment>
<dbReference type="EC" id="2.1.1.100" evidence="5"/>
<dbReference type="GO" id="GO:0005789">
    <property type="term" value="C:endoplasmic reticulum membrane"/>
    <property type="evidence" value="ECO:0007669"/>
    <property type="project" value="UniProtKB-SubCell"/>
</dbReference>
<keyword evidence="3 5" id="KW-1133">Transmembrane helix</keyword>
<keyword evidence="5" id="KW-0808">Transferase</keyword>